<proteinExistence type="predicted"/>
<gene>
    <name evidence="2" type="ORF">GCM10011372_28770</name>
</gene>
<name>A0A917PRL7_9MICO</name>
<accession>A0A917PRL7</accession>
<evidence type="ECO:0000313" key="3">
    <source>
        <dbReference type="Proteomes" id="UP000636956"/>
    </source>
</evidence>
<dbReference type="Proteomes" id="UP000636956">
    <property type="component" value="Unassembled WGS sequence"/>
</dbReference>
<feature type="region of interest" description="Disordered" evidence="1">
    <location>
        <begin position="1"/>
        <end position="52"/>
    </location>
</feature>
<keyword evidence="3" id="KW-1185">Reference proteome</keyword>
<dbReference type="AlphaFoldDB" id="A0A917PRL7"/>
<evidence type="ECO:0000256" key="1">
    <source>
        <dbReference type="SAM" id="MobiDB-lite"/>
    </source>
</evidence>
<sequence>MIKPEIANGFGELRRHGGRPDRDGGDASRPPSSSRVRRPRDHRQPVVTGAGTLKVWRGDTTNELSAKVLGSSECLDLAAT</sequence>
<reference evidence="2" key="1">
    <citation type="journal article" date="2014" name="Int. J. Syst. Evol. Microbiol.">
        <title>Complete genome sequence of Corynebacterium casei LMG S-19264T (=DSM 44701T), isolated from a smear-ripened cheese.</title>
        <authorList>
            <consortium name="US DOE Joint Genome Institute (JGI-PGF)"/>
            <person name="Walter F."/>
            <person name="Albersmeier A."/>
            <person name="Kalinowski J."/>
            <person name="Ruckert C."/>
        </authorList>
    </citation>
    <scope>NUCLEOTIDE SEQUENCE</scope>
    <source>
        <strain evidence="2">CGMCC 1.8984</strain>
    </source>
</reference>
<protein>
    <submittedName>
        <fullName evidence="2">Uncharacterized protein</fullName>
    </submittedName>
</protein>
<organism evidence="2 3">
    <name type="scientific">Agromyces bauzanensis</name>
    <dbReference type="NCBI Taxonomy" id="1308924"/>
    <lineage>
        <taxon>Bacteria</taxon>
        <taxon>Bacillati</taxon>
        <taxon>Actinomycetota</taxon>
        <taxon>Actinomycetes</taxon>
        <taxon>Micrococcales</taxon>
        <taxon>Microbacteriaceae</taxon>
        <taxon>Agromyces</taxon>
    </lineage>
</organism>
<feature type="compositionally biased region" description="Basic and acidic residues" evidence="1">
    <location>
        <begin position="12"/>
        <end position="26"/>
    </location>
</feature>
<evidence type="ECO:0000313" key="2">
    <source>
        <dbReference type="EMBL" id="GGJ88454.1"/>
    </source>
</evidence>
<reference evidence="2" key="2">
    <citation type="submission" date="2020-09" db="EMBL/GenBank/DDBJ databases">
        <authorList>
            <person name="Sun Q."/>
            <person name="Zhou Y."/>
        </authorList>
    </citation>
    <scope>NUCLEOTIDE SEQUENCE</scope>
    <source>
        <strain evidence="2">CGMCC 1.8984</strain>
    </source>
</reference>
<comment type="caution">
    <text evidence="2">The sequence shown here is derived from an EMBL/GenBank/DDBJ whole genome shotgun (WGS) entry which is preliminary data.</text>
</comment>
<dbReference type="EMBL" id="BMMD01000018">
    <property type="protein sequence ID" value="GGJ88454.1"/>
    <property type="molecule type" value="Genomic_DNA"/>
</dbReference>